<keyword evidence="6" id="KW-0963">Cytoplasm</keyword>
<reference evidence="8 9" key="1">
    <citation type="journal article" date="2016" name="Nat. Commun.">
        <title>Thousands of microbial genomes shed light on interconnected biogeochemical processes in an aquifer system.</title>
        <authorList>
            <person name="Anantharaman K."/>
            <person name="Brown C.T."/>
            <person name="Hug L.A."/>
            <person name="Sharon I."/>
            <person name="Castelle C.J."/>
            <person name="Probst A.J."/>
            <person name="Thomas B.C."/>
            <person name="Singh A."/>
            <person name="Wilkins M.J."/>
            <person name="Karaoz U."/>
            <person name="Brodie E.L."/>
            <person name="Williams K.H."/>
            <person name="Hubbard S.S."/>
            <person name="Banfield J.F."/>
        </authorList>
    </citation>
    <scope>NUCLEOTIDE SEQUENCE [LARGE SCALE GENOMIC DNA]</scope>
</reference>
<comment type="subcellular location">
    <subcellularLocation>
        <location evidence="6">Cytoplasm</location>
    </subcellularLocation>
</comment>
<dbReference type="InterPro" id="IPR008948">
    <property type="entry name" value="L-Aspartase-like"/>
</dbReference>
<dbReference type="EC" id="4.3.1.3" evidence="2 6"/>
<dbReference type="GO" id="GO:0019557">
    <property type="term" value="P:L-histidine catabolic process to glutamate and formate"/>
    <property type="evidence" value="ECO:0007669"/>
    <property type="project" value="UniProtKB-UniPathway"/>
</dbReference>
<dbReference type="InterPro" id="IPR005921">
    <property type="entry name" value="HutH"/>
</dbReference>
<dbReference type="NCBIfam" id="NF006871">
    <property type="entry name" value="PRK09367.1"/>
    <property type="match status" value="1"/>
</dbReference>
<evidence type="ECO:0000256" key="1">
    <source>
        <dbReference type="ARBA" id="ARBA00005113"/>
    </source>
</evidence>
<dbReference type="Gene3D" id="1.10.275.10">
    <property type="entry name" value="Fumarase/aspartase (N-terminal domain)"/>
    <property type="match status" value="1"/>
</dbReference>
<dbReference type="Pfam" id="PF00221">
    <property type="entry name" value="Lyase_aromatic"/>
    <property type="match status" value="1"/>
</dbReference>
<comment type="similarity">
    <text evidence="6 7">Belongs to the PAL/histidase family.</text>
</comment>
<dbReference type="CDD" id="cd00332">
    <property type="entry name" value="PAL-HAL"/>
    <property type="match status" value="1"/>
</dbReference>
<dbReference type="GO" id="GO:0019556">
    <property type="term" value="P:L-histidine catabolic process to glutamate and formamide"/>
    <property type="evidence" value="ECO:0007669"/>
    <property type="project" value="UniProtKB-UniPathway"/>
</dbReference>
<dbReference type="Proteomes" id="UP000177230">
    <property type="component" value="Unassembled WGS sequence"/>
</dbReference>
<feature type="cross-link" description="5-imidazolinone (Ala-Gly)" evidence="6">
    <location>
        <begin position="144"/>
        <end position="146"/>
    </location>
</feature>
<dbReference type="HAMAP" id="MF_00229">
    <property type="entry name" value="His_ammonia_lyase"/>
    <property type="match status" value="1"/>
</dbReference>
<dbReference type="SUPFAM" id="SSF48557">
    <property type="entry name" value="L-aspartase-like"/>
    <property type="match status" value="1"/>
</dbReference>
<protein>
    <recommendedName>
        <fullName evidence="2 6">Histidine ammonia-lyase</fullName>
        <shortName evidence="6">Histidase</shortName>
        <ecNumber evidence="2 6">4.3.1.3</ecNumber>
    </recommendedName>
</protein>
<comment type="caution">
    <text evidence="8">The sequence shown here is derived from an EMBL/GenBank/DDBJ whole genome shotgun (WGS) entry which is preliminary data.</text>
</comment>
<evidence type="ECO:0000256" key="4">
    <source>
        <dbReference type="ARBA" id="ARBA00023239"/>
    </source>
</evidence>
<evidence type="ECO:0000256" key="2">
    <source>
        <dbReference type="ARBA" id="ARBA00012994"/>
    </source>
</evidence>
<dbReference type="Gene3D" id="1.20.200.10">
    <property type="entry name" value="Fumarase/aspartase (Central domain)"/>
    <property type="match status" value="1"/>
</dbReference>
<evidence type="ECO:0000313" key="9">
    <source>
        <dbReference type="Proteomes" id="UP000177230"/>
    </source>
</evidence>
<evidence type="ECO:0000256" key="6">
    <source>
        <dbReference type="HAMAP-Rule" id="MF_00229"/>
    </source>
</evidence>
<dbReference type="FunFam" id="1.10.275.10:FF:000005">
    <property type="entry name" value="Histidine ammonia-lyase"/>
    <property type="match status" value="1"/>
</dbReference>
<keyword evidence="4 6" id="KW-0456">Lyase</keyword>
<accession>A0A1F5R1S9</accession>
<dbReference type="EMBL" id="MFFM01000047">
    <property type="protein sequence ID" value="OGF08428.1"/>
    <property type="molecule type" value="Genomic_DNA"/>
</dbReference>
<organism evidence="8 9">
    <name type="scientific">Candidatus Edwardsbacteria bacterium GWF2_54_11</name>
    <dbReference type="NCBI Taxonomy" id="1817851"/>
    <lineage>
        <taxon>Bacteria</taxon>
        <taxon>Candidatus Edwardsiibacteriota</taxon>
    </lineage>
</organism>
<evidence type="ECO:0000256" key="5">
    <source>
        <dbReference type="ARBA" id="ARBA00049269"/>
    </source>
</evidence>
<dbReference type="FunFam" id="1.20.200.10:FF:000003">
    <property type="entry name" value="Histidine ammonia-lyase"/>
    <property type="match status" value="1"/>
</dbReference>
<evidence type="ECO:0000313" key="8">
    <source>
        <dbReference type="EMBL" id="OGF08428.1"/>
    </source>
</evidence>
<dbReference type="GO" id="GO:0005737">
    <property type="term" value="C:cytoplasm"/>
    <property type="evidence" value="ECO:0007669"/>
    <property type="project" value="UniProtKB-SubCell"/>
</dbReference>
<dbReference type="InterPro" id="IPR024083">
    <property type="entry name" value="Fumarase/histidase_N"/>
</dbReference>
<evidence type="ECO:0000256" key="3">
    <source>
        <dbReference type="ARBA" id="ARBA00022808"/>
    </source>
</evidence>
<evidence type="ECO:0000256" key="7">
    <source>
        <dbReference type="RuleBase" id="RU003954"/>
    </source>
</evidence>
<name>A0A1F5R1S9_9BACT</name>
<proteinExistence type="inferred from homology"/>
<dbReference type="UniPathway" id="UPA00379">
    <property type="reaction ID" value="UER00549"/>
</dbReference>
<dbReference type="InterPro" id="IPR001106">
    <property type="entry name" value="Aromatic_Lyase"/>
</dbReference>
<sequence length="510" mass="54805">MKQRLVLAGNSLKPEILEKIALEPAVISLSPQALARINSGRKVVEKIIKENRTVYGITTGFGKFAEIRISLNEIDQLQENLIKSHATGVGQLFEPHQVRAVMLLQANQLAKGASGVRPVVVQQLLGLLNNDIIPLVPRQGSVGASGDLSPMAHIGLVMIGRGQAFYKGKVVSGAAALKKAGMKPLILKAKEGLAITNGTEVMTAIAILNLLEAERLCKMADIAGAMSLEALRGTNVAFDAEIQKLRPHRGQGGSADNLRRLMTGSQIRRSHKECLKVQDAYSLRCMPQVHGATKGALRHIRQVLETELNSVTDNPLVIVNKGQVLSGGNFHGQPVALAMDYLGIATAELADISERRISRLLDGCLSGLPGFLTQHGGLNSGLMIVQNTAASLVSENKVLAHPSSVDSIPTSANQEDHVSMGTIGARKAGQICDNVRYVLACELLCAAQGLEFHKPLNPGRGVKAAYRAVRARVRSFTHDREFHQDIEEISELIQENAILKAVENAVGKLK</sequence>
<comment type="catalytic activity">
    <reaction evidence="5 6">
        <text>L-histidine = trans-urocanate + NH4(+)</text>
        <dbReference type="Rhea" id="RHEA:21232"/>
        <dbReference type="ChEBI" id="CHEBI:17771"/>
        <dbReference type="ChEBI" id="CHEBI:28938"/>
        <dbReference type="ChEBI" id="CHEBI:57595"/>
        <dbReference type="EC" id="4.3.1.3"/>
    </reaction>
</comment>
<dbReference type="NCBIfam" id="TIGR01225">
    <property type="entry name" value="hutH"/>
    <property type="match status" value="1"/>
</dbReference>
<comment type="pathway">
    <text evidence="1 6">Amino-acid degradation; L-histidine degradation into L-glutamate; N-formimidoyl-L-glutamate from L-histidine: step 1/3.</text>
</comment>
<comment type="PTM">
    <text evidence="6">Contains an active site 4-methylidene-imidazol-5-one (MIO), which is formed autocatalytically by cyclization and dehydration of residues Ala-Ser-Gly.</text>
</comment>
<keyword evidence="3 6" id="KW-0369">Histidine metabolism</keyword>
<dbReference type="AlphaFoldDB" id="A0A1F5R1S9"/>
<feature type="modified residue" description="2,3-didehydroalanine (Ser)" evidence="6">
    <location>
        <position position="145"/>
    </location>
</feature>
<dbReference type="GO" id="GO:0004397">
    <property type="term" value="F:histidine ammonia-lyase activity"/>
    <property type="evidence" value="ECO:0007669"/>
    <property type="project" value="UniProtKB-UniRule"/>
</dbReference>
<dbReference type="PANTHER" id="PTHR10362">
    <property type="entry name" value="HISTIDINE AMMONIA-LYASE"/>
    <property type="match status" value="1"/>
</dbReference>
<gene>
    <name evidence="6" type="primary">hutH</name>
    <name evidence="8" type="ORF">A2024_06905</name>
</gene>